<dbReference type="Proteomes" id="UP000789901">
    <property type="component" value="Unassembled WGS sequence"/>
</dbReference>
<evidence type="ECO:0000313" key="2">
    <source>
        <dbReference type="Proteomes" id="UP000789901"/>
    </source>
</evidence>
<protein>
    <submittedName>
        <fullName evidence="1">25007_t:CDS:1</fullName>
    </submittedName>
</protein>
<gene>
    <name evidence="1" type="ORF">GMARGA_LOCUS39359</name>
</gene>
<proteinExistence type="predicted"/>
<sequence>QNIEQIKNIVLTLSYQEELIHLYNLIKTIPLNNLHFYSDASIVHSQTPNIRTGIGWILDNQVIIKFCAAIPNAPNSTHAET</sequence>
<name>A0ABN7X5T3_GIGMA</name>
<feature type="non-terminal residue" evidence="1">
    <location>
        <position position="1"/>
    </location>
</feature>
<evidence type="ECO:0000313" key="1">
    <source>
        <dbReference type="EMBL" id="CAG8848779.1"/>
    </source>
</evidence>
<reference evidence="1 2" key="1">
    <citation type="submission" date="2021-06" db="EMBL/GenBank/DDBJ databases">
        <authorList>
            <person name="Kallberg Y."/>
            <person name="Tangrot J."/>
            <person name="Rosling A."/>
        </authorList>
    </citation>
    <scope>NUCLEOTIDE SEQUENCE [LARGE SCALE GENOMIC DNA]</scope>
    <source>
        <strain evidence="1 2">120-4 pot B 10/14</strain>
    </source>
</reference>
<accession>A0ABN7X5T3</accession>
<feature type="non-terminal residue" evidence="1">
    <location>
        <position position="81"/>
    </location>
</feature>
<organism evidence="1 2">
    <name type="scientific">Gigaspora margarita</name>
    <dbReference type="NCBI Taxonomy" id="4874"/>
    <lineage>
        <taxon>Eukaryota</taxon>
        <taxon>Fungi</taxon>
        <taxon>Fungi incertae sedis</taxon>
        <taxon>Mucoromycota</taxon>
        <taxon>Glomeromycotina</taxon>
        <taxon>Glomeromycetes</taxon>
        <taxon>Diversisporales</taxon>
        <taxon>Gigasporaceae</taxon>
        <taxon>Gigaspora</taxon>
    </lineage>
</organism>
<keyword evidence="2" id="KW-1185">Reference proteome</keyword>
<comment type="caution">
    <text evidence="1">The sequence shown here is derived from an EMBL/GenBank/DDBJ whole genome shotgun (WGS) entry which is preliminary data.</text>
</comment>
<dbReference type="EMBL" id="CAJVQB010093400">
    <property type="protein sequence ID" value="CAG8848779.1"/>
    <property type="molecule type" value="Genomic_DNA"/>
</dbReference>